<keyword evidence="5 7" id="KW-0697">Rotamase</keyword>
<organism evidence="11 12">
    <name type="scientific">Mesorhabditis spiculigera</name>
    <dbReference type="NCBI Taxonomy" id="96644"/>
    <lineage>
        <taxon>Eukaryota</taxon>
        <taxon>Metazoa</taxon>
        <taxon>Ecdysozoa</taxon>
        <taxon>Nematoda</taxon>
        <taxon>Chromadorea</taxon>
        <taxon>Rhabditida</taxon>
        <taxon>Rhabditina</taxon>
        <taxon>Rhabditomorpha</taxon>
        <taxon>Rhabditoidea</taxon>
        <taxon>Rhabditidae</taxon>
        <taxon>Mesorhabditinae</taxon>
        <taxon>Mesorhabditis</taxon>
    </lineage>
</organism>
<dbReference type="InterPro" id="IPR001179">
    <property type="entry name" value="PPIase_FKBP_dom"/>
</dbReference>
<evidence type="ECO:0000313" key="12">
    <source>
        <dbReference type="Proteomes" id="UP001177023"/>
    </source>
</evidence>
<dbReference type="FunFam" id="3.10.50.40:FF:000006">
    <property type="entry name" value="Peptidyl-prolyl cis-trans isomerase"/>
    <property type="match status" value="1"/>
</dbReference>
<name>A0AA36GEJ2_9BILA</name>
<feature type="compositionally biased region" description="Polar residues" evidence="9">
    <location>
        <begin position="392"/>
        <end position="405"/>
    </location>
</feature>
<comment type="caution">
    <text evidence="11">The sequence shown here is derived from an EMBL/GenBank/DDBJ whole genome shotgun (WGS) entry which is preliminary data.</text>
</comment>
<dbReference type="InterPro" id="IPR011990">
    <property type="entry name" value="TPR-like_helical_dom_sf"/>
</dbReference>
<dbReference type="SUPFAM" id="SSF48452">
    <property type="entry name" value="TPR-like"/>
    <property type="match status" value="1"/>
</dbReference>
<evidence type="ECO:0000256" key="4">
    <source>
        <dbReference type="ARBA" id="ARBA00022803"/>
    </source>
</evidence>
<feature type="repeat" description="TPR" evidence="8">
    <location>
        <begin position="330"/>
        <end position="363"/>
    </location>
</feature>
<evidence type="ECO:0000256" key="6">
    <source>
        <dbReference type="ARBA" id="ARBA00023235"/>
    </source>
</evidence>
<feature type="repeat" description="TPR" evidence="8">
    <location>
        <begin position="296"/>
        <end position="329"/>
    </location>
</feature>
<dbReference type="GO" id="GO:0003755">
    <property type="term" value="F:peptidyl-prolyl cis-trans isomerase activity"/>
    <property type="evidence" value="ECO:0007669"/>
    <property type="project" value="UniProtKB-KW"/>
</dbReference>
<sequence>MDFVEIREGLYKKIVNEGEGTSTPAIGSTVYVHYVGRLEDGTIFDSSLDRPEAFQFTLGREQVIKGWDIGVATMKKGETCELKISPDLAYGVSGSPPKIPGGATLLFEVELLHWASEDISPDRDGSITRDTIVKGEDLANPNDTSEVDVHIVGEHDGSVFYDRELRYILGECSEVGLPEGVDRAIRRMCRGEKSVIHLKGTRFTYGAEPPSENFATNAPLSFTIFLRDYVKVPATWEMTSEQKLEASQEAKARGNDFLHERKYKLALNKYKRIEDLLEYERSSDPVVKARRDALLVAAYLNLALTYSKLNEELEAISACNKALELDPNNVKGLYRKGCAKLSFGDFEEALEIFKAVKRLEPQNTAAQQKILVCKQRIREHESSERRRFRSLFASTAQPEVQPTEDQSLEVGAQSEAVTQPGPLSQPDFAAQPDSAAQLEAADA</sequence>
<dbReference type="PROSITE" id="PS50005">
    <property type="entry name" value="TPR"/>
    <property type="match status" value="2"/>
</dbReference>
<reference evidence="11" key="1">
    <citation type="submission" date="2023-06" db="EMBL/GenBank/DDBJ databases">
        <authorList>
            <person name="Delattre M."/>
        </authorList>
    </citation>
    <scope>NUCLEOTIDE SEQUENCE</scope>
    <source>
        <strain evidence="11">AF72</strain>
    </source>
</reference>
<evidence type="ECO:0000256" key="7">
    <source>
        <dbReference type="PROSITE-ProRule" id="PRU00277"/>
    </source>
</evidence>
<gene>
    <name evidence="11" type="ORF">MSPICULIGERA_LOCUS20502</name>
</gene>
<dbReference type="InterPro" id="IPR046357">
    <property type="entry name" value="PPIase_dom_sf"/>
</dbReference>
<protein>
    <recommendedName>
        <fullName evidence="2 7">peptidylprolyl isomerase</fullName>
        <ecNumber evidence="2 7">5.2.1.8</ecNumber>
    </recommendedName>
</protein>
<dbReference type="PROSITE" id="PS50293">
    <property type="entry name" value="TPR_REGION"/>
    <property type="match status" value="1"/>
</dbReference>
<dbReference type="InterPro" id="IPR050754">
    <property type="entry name" value="FKBP4/5/8-like"/>
</dbReference>
<dbReference type="Gene3D" id="3.10.50.40">
    <property type="match status" value="2"/>
</dbReference>
<comment type="catalytic activity">
    <reaction evidence="1 7">
        <text>[protein]-peptidylproline (omega=180) = [protein]-peptidylproline (omega=0)</text>
        <dbReference type="Rhea" id="RHEA:16237"/>
        <dbReference type="Rhea" id="RHEA-COMP:10747"/>
        <dbReference type="Rhea" id="RHEA-COMP:10748"/>
        <dbReference type="ChEBI" id="CHEBI:83833"/>
        <dbReference type="ChEBI" id="CHEBI:83834"/>
        <dbReference type="EC" id="5.2.1.8"/>
    </reaction>
</comment>
<dbReference type="InterPro" id="IPR019734">
    <property type="entry name" value="TPR_rpt"/>
</dbReference>
<evidence type="ECO:0000256" key="9">
    <source>
        <dbReference type="SAM" id="MobiDB-lite"/>
    </source>
</evidence>
<evidence type="ECO:0000259" key="10">
    <source>
        <dbReference type="PROSITE" id="PS50059"/>
    </source>
</evidence>
<dbReference type="SMART" id="SM00028">
    <property type="entry name" value="TPR"/>
    <property type="match status" value="2"/>
</dbReference>
<evidence type="ECO:0000256" key="5">
    <source>
        <dbReference type="ARBA" id="ARBA00023110"/>
    </source>
</evidence>
<evidence type="ECO:0000256" key="1">
    <source>
        <dbReference type="ARBA" id="ARBA00000971"/>
    </source>
</evidence>
<feature type="domain" description="PPIase FKBP-type" evidence="10">
    <location>
        <begin position="27"/>
        <end position="115"/>
    </location>
</feature>
<evidence type="ECO:0000256" key="3">
    <source>
        <dbReference type="ARBA" id="ARBA00022737"/>
    </source>
</evidence>
<dbReference type="Gene3D" id="1.25.40.10">
    <property type="entry name" value="Tetratricopeptide repeat domain"/>
    <property type="match status" value="1"/>
</dbReference>
<dbReference type="FunFam" id="3.10.50.40:FF:000013">
    <property type="entry name" value="Peptidylprolyl isomerase"/>
    <property type="match status" value="1"/>
</dbReference>
<dbReference type="AlphaFoldDB" id="A0AA36GEJ2"/>
<dbReference type="PROSITE" id="PS50059">
    <property type="entry name" value="FKBP_PPIASE"/>
    <property type="match status" value="2"/>
</dbReference>
<dbReference type="SUPFAM" id="SSF54534">
    <property type="entry name" value="FKBP-like"/>
    <property type="match status" value="2"/>
</dbReference>
<keyword evidence="12" id="KW-1185">Reference proteome</keyword>
<dbReference type="Pfam" id="PF00515">
    <property type="entry name" value="TPR_1"/>
    <property type="match status" value="1"/>
</dbReference>
<evidence type="ECO:0000256" key="2">
    <source>
        <dbReference type="ARBA" id="ARBA00013194"/>
    </source>
</evidence>
<feature type="region of interest" description="Disordered" evidence="9">
    <location>
        <begin position="392"/>
        <end position="443"/>
    </location>
</feature>
<dbReference type="PANTHER" id="PTHR46512">
    <property type="entry name" value="PEPTIDYLPROLYL ISOMERASE"/>
    <property type="match status" value="1"/>
</dbReference>
<evidence type="ECO:0000256" key="8">
    <source>
        <dbReference type="PROSITE-ProRule" id="PRU00339"/>
    </source>
</evidence>
<dbReference type="Proteomes" id="UP001177023">
    <property type="component" value="Unassembled WGS sequence"/>
</dbReference>
<accession>A0AA36GEJ2</accession>
<dbReference type="EC" id="5.2.1.8" evidence="2 7"/>
<keyword evidence="4 8" id="KW-0802">TPR repeat</keyword>
<dbReference type="PANTHER" id="PTHR46512:SF9">
    <property type="entry name" value="PEPTIDYLPROLYL ISOMERASE"/>
    <property type="match status" value="1"/>
</dbReference>
<evidence type="ECO:0000313" key="11">
    <source>
        <dbReference type="EMBL" id="CAJ0582366.1"/>
    </source>
</evidence>
<feature type="non-terminal residue" evidence="11">
    <location>
        <position position="443"/>
    </location>
</feature>
<keyword evidence="6 7" id="KW-0413">Isomerase</keyword>
<dbReference type="Pfam" id="PF13181">
    <property type="entry name" value="TPR_8"/>
    <property type="match status" value="1"/>
</dbReference>
<feature type="domain" description="PPIase FKBP-type" evidence="10">
    <location>
        <begin position="144"/>
        <end position="230"/>
    </location>
</feature>
<dbReference type="EMBL" id="CATQJA010002664">
    <property type="protein sequence ID" value="CAJ0582366.1"/>
    <property type="molecule type" value="Genomic_DNA"/>
</dbReference>
<dbReference type="Pfam" id="PF00254">
    <property type="entry name" value="FKBP_C"/>
    <property type="match status" value="2"/>
</dbReference>
<dbReference type="FunFam" id="1.25.40.10:FF:000008">
    <property type="entry name" value="Peptidylprolyl isomerase"/>
    <property type="match status" value="1"/>
</dbReference>
<proteinExistence type="predicted"/>
<keyword evidence="3" id="KW-0677">Repeat</keyword>